<sequence>MDVAVLSWFLTDRAVAALSDLDDFGRVTIAPPRIVQIDSATIPPIHPDWILFCPIWIFLVQIDQFGCAKMSGIIRLKE</sequence>
<proteinExistence type="predicted"/>
<keyword evidence="2" id="KW-1185">Reference proteome</keyword>
<accession>A0A934IH90</accession>
<organism evidence="1 2">
    <name type="scientific">Palleronia pontilimi</name>
    <dbReference type="NCBI Taxonomy" id="1964209"/>
    <lineage>
        <taxon>Bacteria</taxon>
        <taxon>Pseudomonadati</taxon>
        <taxon>Pseudomonadota</taxon>
        <taxon>Alphaproteobacteria</taxon>
        <taxon>Rhodobacterales</taxon>
        <taxon>Roseobacteraceae</taxon>
        <taxon>Palleronia</taxon>
    </lineage>
</organism>
<name>A0A934IH90_9RHOB</name>
<protein>
    <submittedName>
        <fullName evidence="1">Uncharacterized protein</fullName>
    </submittedName>
</protein>
<evidence type="ECO:0000313" key="2">
    <source>
        <dbReference type="Proteomes" id="UP000642488"/>
    </source>
</evidence>
<reference evidence="1" key="1">
    <citation type="submission" date="2020-12" db="EMBL/GenBank/DDBJ databases">
        <title>Bacterial taxonomy.</title>
        <authorList>
            <person name="Pan X."/>
        </authorList>
    </citation>
    <scope>NUCLEOTIDE SEQUENCE</scope>
    <source>
        <strain evidence="1">KCTC 52957</strain>
    </source>
</reference>
<dbReference type="RefSeq" id="WP_198915006.1">
    <property type="nucleotide sequence ID" value="NZ_JAEKPD010000002.1"/>
</dbReference>
<dbReference type="EMBL" id="JAEKPD010000002">
    <property type="protein sequence ID" value="MBJ3761834.1"/>
    <property type="molecule type" value="Genomic_DNA"/>
</dbReference>
<evidence type="ECO:0000313" key="1">
    <source>
        <dbReference type="EMBL" id="MBJ3761834.1"/>
    </source>
</evidence>
<dbReference type="Proteomes" id="UP000642488">
    <property type="component" value="Unassembled WGS sequence"/>
</dbReference>
<dbReference type="AlphaFoldDB" id="A0A934IH90"/>
<comment type="caution">
    <text evidence="1">The sequence shown here is derived from an EMBL/GenBank/DDBJ whole genome shotgun (WGS) entry which is preliminary data.</text>
</comment>
<gene>
    <name evidence="1" type="ORF">ILP92_03605</name>
</gene>